<dbReference type="Gene3D" id="3.10.129.10">
    <property type="entry name" value="Hotdog Thioesterase"/>
    <property type="match status" value="1"/>
</dbReference>
<dbReference type="PIRSF" id="PIRSF018072">
    <property type="entry name" value="UCP018072"/>
    <property type="match status" value="1"/>
</dbReference>
<sequence>MQNETGDFLLDRSKIGYHLPTLKYRVELGQLRFFSKTVGETNPIYFDEEAAQSAGYRSIIAPPTFAFSCVRGAADQLPLVTALDLSDDEIGRSLHGEQRFQFGEPICAGDCISINEKIIDIYEKKKKTGTLQFAVSESQLRNQLNEFVAGMTMVLIIKN</sequence>
<feature type="domain" description="FAS1-like dehydratase" evidence="1">
    <location>
        <begin position="14"/>
        <end position="149"/>
    </location>
</feature>
<dbReference type="OrthoDB" id="5522043at2"/>
<proteinExistence type="predicted"/>
<evidence type="ECO:0000259" key="1">
    <source>
        <dbReference type="Pfam" id="PF13452"/>
    </source>
</evidence>
<keyword evidence="3" id="KW-1185">Reference proteome</keyword>
<dbReference type="SUPFAM" id="SSF54637">
    <property type="entry name" value="Thioesterase/thiol ester dehydrase-isomerase"/>
    <property type="match status" value="1"/>
</dbReference>
<gene>
    <name evidence="2" type="ORF">GQF03_10035</name>
</gene>
<dbReference type="CDD" id="cd03441">
    <property type="entry name" value="R_hydratase_like"/>
    <property type="match status" value="1"/>
</dbReference>
<reference evidence="2 3" key="1">
    <citation type="journal article" date="2014" name="Int. J. Syst. Evol. Microbiol.">
        <title>Sneathiella chungangensis sp. nov., isolated from a marine sand, and emended description of the genus Sneathiella.</title>
        <authorList>
            <person name="Siamphan C."/>
            <person name="Kim H."/>
            <person name="Lee J.S."/>
            <person name="Kim W."/>
        </authorList>
    </citation>
    <scope>NUCLEOTIDE SEQUENCE [LARGE SCALE GENOMIC DNA]</scope>
    <source>
        <strain evidence="2 3">KCTC 32476</strain>
    </source>
</reference>
<dbReference type="Proteomes" id="UP000445696">
    <property type="component" value="Unassembled WGS sequence"/>
</dbReference>
<dbReference type="InterPro" id="IPR029069">
    <property type="entry name" value="HotDog_dom_sf"/>
</dbReference>
<evidence type="ECO:0000313" key="2">
    <source>
        <dbReference type="EMBL" id="MZR22672.1"/>
    </source>
</evidence>
<dbReference type="Pfam" id="PF13452">
    <property type="entry name" value="FAS1_DH_region"/>
    <property type="match status" value="1"/>
</dbReference>
<organism evidence="2 3">
    <name type="scientific">Sneathiella chungangensis</name>
    <dbReference type="NCBI Taxonomy" id="1418234"/>
    <lineage>
        <taxon>Bacteria</taxon>
        <taxon>Pseudomonadati</taxon>
        <taxon>Pseudomonadota</taxon>
        <taxon>Alphaproteobacteria</taxon>
        <taxon>Sneathiellales</taxon>
        <taxon>Sneathiellaceae</taxon>
        <taxon>Sneathiella</taxon>
    </lineage>
</organism>
<comment type="caution">
    <text evidence="2">The sequence shown here is derived from an EMBL/GenBank/DDBJ whole genome shotgun (WGS) entry which is preliminary data.</text>
</comment>
<evidence type="ECO:0000313" key="3">
    <source>
        <dbReference type="Proteomes" id="UP000445696"/>
    </source>
</evidence>
<dbReference type="AlphaFoldDB" id="A0A845MGC7"/>
<protein>
    <submittedName>
        <fullName evidence="2">MaoC family dehydratase</fullName>
    </submittedName>
</protein>
<accession>A0A845MGC7</accession>
<dbReference type="InterPro" id="IPR016709">
    <property type="entry name" value="HadA-like"/>
</dbReference>
<dbReference type="EMBL" id="WTVA01000004">
    <property type="protein sequence ID" value="MZR22672.1"/>
    <property type="molecule type" value="Genomic_DNA"/>
</dbReference>
<name>A0A845MGC7_9PROT</name>
<dbReference type="InterPro" id="IPR039569">
    <property type="entry name" value="FAS1-like_DH_region"/>
</dbReference>